<dbReference type="PRINTS" id="PR01438">
    <property type="entry name" value="UNVRSLSTRESS"/>
</dbReference>
<protein>
    <submittedName>
        <fullName evidence="3">Universal stress family protein</fullName>
    </submittedName>
</protein>
<dbReference type="PANTHER" id="PTHR46268">
    <property type="entry name" value="STRESS RESPONSE PROTEIN NHAX"/>
    <property type="match status" value="1"/>
</dbReference>
<gene>
    <name evidence="3" type="ORF">LO55_4455</name>
</gene>
<organism evidence="3 4">
    <name type="scientific">Massilia timonae</name>
    <dbReference type="NCBI Taxonomy" id="47229"/>
    <lineage>
        <taxon>Bacteria</taxon>
        <taxon>Pseudomonadati</taxon>
        <taxon>Pseudomonadota</taxon>
        <taxon>Betaproteobacteria</taxon>
        <taxon>Burkholderiales</taxon>
        <taxon>Oxalobacteraceae</taxon>
        <taxon>Telluria group</taxon>
        <taxon>Massilia</taxon>
    </lineage>
</organism>
<dbReference type="SUPFAM" id="SSF52402">
    <property type="entry name" value="Adenine nucleotide alpha hydrolases-like"/>
    <property type="match status" value="2"/>
</dbReference>
<dbReference type="AlphaFoldDB" id="A0A1S2NHB5"/>
<evidence type="ECO:0000313" key="4">
    <source>
        <dbReference type="Proteomes" id="UP000180246"/>
    </source>
</evidence>
<sequence>MYKTIVVHVDGSPEQEARLRAGALLANAFDAHLVGSAATGISWFDYSLLVGSMGAPMMPESDFNGVREAVEARLEEFSTAVQRHGVGSFETRMLEDDARYALLLESRYADLVIVSRDAEPIAVPGIPAQARGLPEYIALHGARPVLVVPPGWKERPLPGTAVVGWDGSMQAIRAISAALPLLRQADTVKLTLINPGAMAEMHGEEPGADMALHLARHGVKVDVVIETTRSSTGEALLKVAREHDAGLLVTGAFGHSRYREFVLGGVTRSLLAGSTTPLLIAH</sequence>
<reference evidence="3 4" key="1">
    <citation type="submission" date="2014-10" db="EMBL/GenBank/DDBJ databases">
        <authorList>
            <person name="Seo M.-J."/>
            <person name="Seok Y.J."/>
            <person name="Cha I.-T."/>
        </authorList>
    </citation>
    <scope>NUCLEOTIDE SEQUENCE [LARGE SCALE GENOMIC DNA]</scope>
    <source>
        <strain evidence="3 4">NEU</strain>
    </source>
</reference>
<dbReference type="Pfam" id="PF00582">
    <property type="entry name" value="Usp"/>
    <property type="match status" value="1"/>
</dbReference>
<dbReference type="InterPro" id="IPR006016">
    <property type="entry name" value="UspA"/>
</dbReference>
<dbReference type="InterPro" id="IPR006015">
    <property type="entry name" value="Universal_stress_UspA"/>
</dbReference>
<comment type="caution">
    <text evidence="3">The sequence shown here is derived from an EMBL/GenBank/DDBJ whole genome shotgun (WGS) entry which is preliminary data.</text>
</comment>
<dbReference type="PANTHER" id="PTHR46268:SF15">
    <property type="entry name" value="UNIVERSAL STRESS PROTEIN HP_0031"/>
    <property type="match status" value="1"/>
</dbReference>
<comment type="similarity">
    <text evidence="1">Belongs to the universal stress protein A family.</text>
</comment>
<dbReference type="EMBL" id="JRYB01000001">
    <property type="protein sequence ID" value="OIJ44213.1"/>
    <property type="molecule type" value="Genomic_DNA"/>
</dbReference>
<evidence type="ECO:0000313" key="3">
    <source>
        <dbReference type="EMBL" id="OIJ44213.1"/>
    </source>
</evidence>
<dbReference type="CDD" id="cd00293">
    <property type="entry name" value="USP-like"/>
    <property type="match status" value="1"/>
</dbReference>
<name>A0A1S2NHB5_9BURK</name>
<proteinExistence type="inferred from homology"/>
<evidence type="ECO:0000256" key="1">
    <source>
        <dbReference type="ARBA" id="ARBA00008791"/>
    </source>
</evidence>
<dbReference type="RefSeq" id="WP_071363121.1">
    <property type="nucleotide sequence ID" value="NZ_JRYB01000001.1"/>
</dbReference>
<evidence type="ECO:0000259" key="2">
    <source>
        <dbReference type="Pfam" id="PF00582"/>
    </source>
</evidence>
<dbReference type="Gene3D" id="3.40.50.12370">
    <property type="match status" value="1"/>
</dbReference>
<accession>A0A1S2NHB5</accession>
<feature type="domain" description="UspA" evidence="2">
    <location>
        <begin position="162"/>
        <end position="281"/>
    </location>
</feature>
<dbReference type="Proteomes" id="UP000180246">
    <property type="component" value="Unassembled WGS sequence"/>
</dbReference>